<proteinExistence type="predicted"/>
<gene>
    <name evidence="1" type="ORF">UY74_C0037G0010</name>
</gene>
<dbReference type="EMBL" id="LCRF01000037">
    <property type="protein sequence ID" value="KKW30592.1"/>
    <property type="molecule type" value="Genomic_DNA"/>
</dbReference>
<organism evidence="1 2">
    <name type="scientific">Candidatus Kaiserbacteria bacterium GW2011_GWC2_52_8b</name>
    <dbReference type="NCBI Taxonomy" id="1618676"/>
    <lineage>
        <taxon>Bacteria</taxon>
        <taxon>Candidatus Kaiseribacteriota</taxon>
    </lineage>
</organism>
<accession>A0A0G1ZQT0</accession>
<sequence>MSHDMAGQDFIQQGYVALHKSARSNSHIRKRDNVVKNFRGFRPLDSEGHLQRAADNSLNFQNVTREKTTGAPKGVLFFF</sequence>
<name>A0A0G1ZQT0_9BACT</name>
<dbReference type="AlphaFoldDB" id="A0A0G1ZQT0"/>
<evidence type="ECO:0000313" key="1">
    <source>
        <dbReference type="EMBL" id="KKW30592.1"/>
    </source>
</evidence>
<evidence type="ECO:0000313" key="2">
    <source>
        <dbReference type="Proteomes" id="UP000034445"/>
    </source>
</evidence>
<reference evidence="1 2" key="1">
    <citation type="journal article" date="2015" name="Nature">
        <title>rRNA introns, odd ribosomes, and small enigmatic genomes across a large radiation of phyla.</title>
        <authorList>
            <person name="Brown C.T."/>
            <person name="Hug L.A."/>
            <person name="Thomas B.C."/>
            <person name="Sharon I."/>
            <person name="Castelle C.J."/>
            <person name="Singh A."/>
            <person name="Wilkins M.J."/>
            <person name="Williams K.H."/>
            <person name="Banfield J.F."/>
        </authorList>
    </citation>
    <scope>NUCLEOTIDE SEQUENCE [LARGE SCALE GENOMIC DNA]</scope>
</reference>
<dbReference type="Proteomes" id="UP000034445">
    <property type="component" value="Unassembled WGS sequence"/>
</dbReference>
<comment type="caution">
    <text evidence="1">The sequence shown here is derived from an EMBL/GenBank/DDBJ whole genome shotgun (WGS) entry which is preliminary data.</text>
</comment>
<protein>
    <submittedName>
        <fullName evidence="1">Uncharacterized protein</fullName>
    </submittedName>
</protein>